<evidence type="ECO:0000313" key="8">
    <source>
        <dbReference type="EMBL" id="MBB5740460.1"/>
    </source>
</evidence>
<dbReference type="InterPro" id="IPR013320">
    <property type="entry name" value="ConA-like_dom_sf"/>
</dbReference>
<organism evidence="8 9">
    <name type="scientific">Brevundimonas aurantiaca</name>
    <dbReference type="NCBI Taxonomy" id="74316"/>
    <lineage>
        <taxon>Bacteria</taxon>
        <taxon>Pseudomonadati</taxon>
        <taxon>Pseudomonadota</taxon>
        <taxon>Alphaproteobacteria</taxon>
        <taxon>Caulobacterales</taxon>
        <taxon>Caulobacteraceae</taxon>
        <taxon>Brevundimonas</taxon>
    </lineage>
</organism>
<dbReference type="RefSeq" id="WP_183216946.1">
    <property type="nucleotide sequence ID" value="NZ_CAJFZW010000023.1"/>
</dbReference>
<dbReference type="CDD" id="cd09002">
    <property type="entry name" value="GH43_XYL-like"/>
    <property type="match status" value="1"/>
</dbReference>
<dbReference type="PANTHER" id="PTHR42812:SF2">
    <property type="entry name" value="XYLOSIDASE_ARABINOSIDASE"/>
    <property type="match status" value="1"/>
</dbReference>
<dbReference type="Pfam" id="PF17851">
    <property type="entry name" value="GH43_C2"/>
    <property type="match status" value="1"/>
</dbReference>
<dbReference type="GO" id="GO:0005975">
    <property type="term" value="P:carbohydrate metabolic process"/>
    <property type="evidence" value="ECO:0007669"/>
    <property type="project" value="InterPro"/>
</dbReference>
<keyword evidence="9" id="KW-1185">Reference proteome</keyword>
<evidence type="ECO:0000256" key="6">
    <source>
        <dbReference type="RuleBase" id="RU361187"/>
    </source>
</evidence>
<name>A0A7W9C7F3_9CAUL</name>
<keyword evidence="3 6" id="KW-0326">Glycosidase</keyword>
<dbReference type="Gene3D" id="2.60.120.200">
    <property type="match status" value="1"/>
</dbReference>
<dbReference type="Pfam" id="PF04616">
    <property type="entry name" value="Glyco_hydro_43"/>
    <property type="match status" value="1"/>
</dbReference>
<feature type="domain" description="Beta-xylosidase C-terminal Concanavalin A-like" evidence="7">
    <location>
        <begin position="363"/>
        <end position="538"/>
    </location>
</feature>
<evidence type="ECO:0000256" key="3">
    <source>
        <dbReference type="ARBA" id="ARBA00023295"/>
    </source>
</evidence>
<feature type="active site" description="Proton donor" evidence="4">
    <location>
        <position position="230"/>
    </location>
</feature>
<dbReference type="GO" id="GO:0004553">
    <property type="term" value="F:hydrolase activity, hydrolyzing O-glycosyl compounds"/>
    <property type="evidence" value="ECO:0007669"/>
    <property type="project" value="InterPro"/>
</dbReference>
<dbReference type="InterPro" id="IPR023296">
    <property type="entry name" value="Glyco_hydro_beta-prop_sf"/>
</dbReference>
<dbReference type="InterPro" id="IPR041542">
    <property type="entry name" value="GH43_C2"/>
</dbReference>
<dbReference type="InterPro" id="IPR051795">
    <property type="entry name" value="Glycosyl_Hydrlase_43"/>
</dbReference>
<accession>A0A7W9C7F3</accession>
<dbReference type="AlphaFoldDB" id="A0A7W9C7F3"/>
<comment type="caution">
    <text evidence="8">The sequence shown here is derived from an EMBL/GenBank/DDBJ whole genome shotgun (WGS) entry which is preliminary data.</text>
</comment>
<evidence type="ECO:0000256" key="2">
    <source>
        <dbReference type="ARBA" id="ARBA00022801"/>
    </source>
</evidence>
<feature type="site" description="Important for catalytic activity, responsible for pKa modulation of the active site Glu and correct orientation of both the proton donor and substrate" evidence="5">
    <location>
        <position position="174"/>
    </location>
</feature>
<protein>
    <submittedName>
        <fullName evidence="8">Beta-xylosidase</fullName>
    </submittedName>
</protein>
<dbReference type="Proteomes" id="UP000527324">
    <property type="component" value="Unassembled WGS sequence"/>
</dbReference>
<keyword evidence="2 6" id="KW-0378">Hydrolase</keyword>
<dbReference type="PANTHER" id="PTHR42812">
    <property type="entry name" value="BETA-XYLOSIDASE"/>
    <property type="match status" value="1"/>
</dbReference>
<dbReference type="EMBL" id="JACHOQ010000004">
    <property type="protein sequence ID" value="MBB5740460.1"/>
    <property type="molecule type" value="Genomic_DNA"/>
</dbReference>
<feature type="active site" description="Proton acceptor" evidence="4">
    <location>
        <position position="75"/>
    </location>
</feature>
<dbReference type="SUPFAM" id="SSF49899">
    <property type="entry name" value="Concanavalin A-like lectins/glucanases"/>
    <property type="match status" value="1"/>
</dbReference>
<evidence type="ECO:0000313" key="9">
    <source>
        <dbReference type="Proteomes" id="UP000527324"/>
    </source>
</evidence>
<dbReference type="InterPro" id="IPR006710">
    <property type="entry name" value="Glyco_hydro_43"/>
</dbReference>
<evidence type="ECO:0000256" key="4">
    <source>
        <dbReference type="PIRSR" id="PIRSR606710-1"/>
    </source>
</evidence>
<evidence type="ECO:0000256" key="1">
    <source>
        <dbReference type="ARBA" id="ARBA00009865"/>
    </source>
</evidence>
<dbReference type="SUPFAM" id="SSF75005">
    <property type="entry name" value="Arabinanase/levansucrase/invertase"/>
    <property type="match status" value="1"/>
</dbReference>
<evidence type="ECO:0000259" key="7">
    <source>
        <dbReference type="Pfam" id="PF17851"/>
    </source>
</evidence>
<proteinExistence type="inferred from homology"/>
<gene>
    <name evidence="8" type="ORF">GGQ93_002178</name>
</gene>
<comment type="similarity">
    <text evidence="1 6">Belongs to the glycosyl hydrolase 43 family.</text>
</comment>
<dbReference type="Gene3D" id="2.115.10.20">
    <property type="entry name" value="Glycosyl hydrolase domain, family 43"/>
    <property type="match status" value="1"/>
</dbReference>
<reference evidence="8 9" key="1">
    <citation type="submission" date="2020-08" db="EMBL/GenBank/DDBJ databases">
        <title>Genomic Encyclopedia of Type Strains, Phase IV (KMG-IV): sequencing the most valuable type-strain genomes for metagenomic binning, comparative biology and taxonomic classification.</title>
        <authorList>
            <person name="Goeker M."/>
        </authorList>
    </citation>
    <scope>NUCLEOTIDE SEQUENCE [LARGE SCALE GENOMIC DNA]</scope>
    <source>
        <strain evidence="8 9">DSM 4731</strain>
    </source>
</reference>
<sequence>MRFIDRRAALTGLLGGVAASALPVRSVLAQTLEEAAPLGREWANMKWRRGIENQRMADLGDGTFLNPILSGDHPDPSILKDGDDYYMTFSSFESVPGIHIWHSRDLVNWRPVTAALTTNIGSVWAPELIKQEGRFYCYIPARFPEYRSNYVIWADRIEGPWSAPFDLKLPAHIDPGHIVGEDGKRYLFLNGGDRVRLTDDGLAVDGPVEEGVYDAWRYPEDWIVEGFAQEGPKLLKRGDYFYMITAIGGTAGPPTGHMVIAARSRSIHGPWEDCPHNPIVRTRSGAEKWWSRGHATLVEGSAGDWWMVYHGYENAYWSLGRQTLLDPIEWTDDGWFRARGGDLSQPIAKPRGGQAVPHGMALSDDFSTDKFGLQWSFYDPQPNEKDRLRRDSGVLHMRAKGRAPADCSPLTFVQGEQAYEIECEIEIDPGAVAGLILFYDRALYAGLGFDAQRYVTHQYGIERGRPANPHGRRMFIRLTNAYQNLYFDTSGDGVTWRRFDRGMEVSGYNQNVRGGFMMLRPGLYAAGEGEARFRNFRFRALGA</sequence>
<evidence type="ECO:0000256" key="5">
    <source>
        <dbReference type="PIRSR" id="PIRSR606710-2"/>
    </source>
</evidence>